<dbReference type="GO" id="GO:0015074">
    <property type="term" value="P:DNA integration"/>
    <property type="evidence" value="ECO:0007669"/>
    <property type="project" value="UniProtKB-KW"/>
</dbReference>
<dbReference type="EMBL" id="WIVU01000044">
    <property type="protein sequence ID" value="MQU07725.1"/>
    <property type="molecule type" value="Genomic_DNA"/>
</dbReference>
<dbReference type="Pfam" id="PF20172">
    <property type="entry name" value="DUF6538"/>
    <property type="match status" value="1"/>
</dbReference>
<dbReference type="GO" id="GO:0003677">
    <property type="term" value="F:DNA binding"/>
    <property type="evidence" value="ECO:0007669"/>
    <property type="project" value="UniProtKB-KW"/>
</dbReference>
<name>A0A6L5HZ54_9PSED</name>
<dbReference type="InterPro" id="IPR002104">
    <property type="entry name" value="Integrase_catalytic"/>
</dbReference>
<feature type="domain" description="Tyr recombinase" evidence="5">
    <location>
        <begin position="429"/>
        <end position="614"/>
    </location>
</feature>
<keyword evidence="3" id="KW-0238">DNA-binding</keyword>
<dbReference type="AlphaFoldDB" id="A0A6L5HZ54"/>
<dbReference type="Gene3D" id="1.10.443.10">
    <property type="entry name" value="Intergrase catalytic core"/>
    <property type="match status" value="1"/>
</dbReference>
<sequence length="622" mass="71624">MSFIYWLLVDIEYGFDCAVEGGYKAFNQKTKKPRRPLSAGLSFVWRRDRENLPSPLQPFKPKPHKGFASVWYKILVQNSISTAQQACPIMAADNLILKAGTWHARYVIPEDLREYFGKSQFSQSLKTGAKAEAQNLKIPLIKRWKAEIDAKRKIQRAEEGEFRLNMDFEEVKEVAVAYMAAKAERETEHIKSLINDLIGKGSTFGEPELDRLKAEQKERIMHLHMQGYITDAEYDHFGDEIDVWNVQYSMKLNEKGQLGFETIVEAVKKLNRITNTLELKMLMGELSETDEFTITEKQEVVESAKNYESHAPDTPFTKNNLETFSKYQKDIRKVIDKTVDMQVSRLEKLSDWLKQEKMSLDHKSVRLYLEAQTTLSPKTKKQYVLAGNTFYKWGMNNLPRFEAKFQNMKPPFQNHEFPSSRKGKAQAEAERKNYTVKQAEEIFAKAKQIKGKNRQHLMDAIRIGAFTGMRIEEICQLEIHRDLVDDEGVYCISLDDGKTRSSIRKVPIHPDLLPIIERMKKNSKDGFLVPSPAGNKYGIRSDFLSKAFGRLKTSMGFNEQYVFHSLRGTVITQLQRASVPDLTIKCIVGHETGEVTWDIYSDGASPKQKYDGITKLKYSFQD</sequence>
<keyword evidence="2" id="KW-0229">DNA integration</keyword>
<protein>
    <submittedName>
        <fullName evidence="6">Tyrosine-type recombinase/integrase</fullName>
    </submittedName>
</protein>
<dbReference type="PANTHER" id="PTHR30349">
    <property type="entry name" value="PHAGE INTEGRASE-RELATED"/>
    <property type="match status" value="1"/>
</dbReference>
<evidence type="ECO:0000256" key="2">
    <source>
        <dbReference type="ARBA" id="ARBA00022908"/>
    </source>
</evidence>
<dbReference type="SUPFAM" id="SSF56349">
    <property type="entry name" value="DNA breaking-rejoining enzymes"/>
    <property type="match status" value="1"/>
</dbReference>
<comment type="similarity">
    <text evidence="1">Belongs to the 'phage' integrase family.</text>
</comment>
<evidence type="ECO:0000256" key="1">
    <source>
        <dbReference type="ARBA" id="ARBA00008857"/>
    </source>
</evidence>
<gene>
    <name evidence="6" type="ORF">GHO27_18765</name>
</gene>
<dbReference type="PANTHER" id="PTHR30349:SF41">
    <property type="entry name" value="INTEGRASE_RECOMBINASE PROTEIN MJ0367-RELATED"/>
    <property type="match status" value="1"/>
</dbReference>
<dbReference type="CDD" id="cd01184">
    <property type="entry name" value="INT_C_like_1"/>
    <property type="match status" value="1"/>
</dbReference>
<dbReference type="RefSeq" id="WP_153374517.1">
    <property type="nucleotide sequence ID" value="NZ_WIVU01000044.1"/>
</dbReference>
<evidence type="ECO:0000313" key="6">
    <source>
        <dbReference type="EMBL" id="MQU07725.1"/>
    </source>
</evidence>
<dbReference type="InterPro" id="IPR011010">
    <property type="entry name" value="DNA_brk_join_enz"/>
</dbReference>
<organism evidence="6 7">
    <name type="scientific">Pseudomonas helleri</name>
    <dbReference type="NCBI Taxonomy" id="1608996"/>
    <lineage>
        <taxon>Bacteria</taxon>
        <taxon>Pseudomonadati</taxon>
        <taxon>Pseudomonadota</taxon>
        <taxon>Gammaproteobacteria</taxon>
        <taxon>Pseudomonadales</taxon>
        <taxon>Pseudomonadaceae</taxon>
        <taxon>Pseudomonas</taxon>
    </lineage>
</organism>
<keyword evidence="4" id="KW-0233">DNA recombination</keyword>
<dbReference type="PROSITE" id="PS51898">
    <property type="entry name" value="TYR_RECOMBINASE"/>
    <property type="match status" value="1"/>
</dbReference>
<comment type="caution">
    <text evidence="6">The sequence shown here is derived from an EMBL/GenBank/DDBJ whole genome shotgun (WGS) entry which is preliminary data.</text>
</comment>
<dbReference type="InterPro" id="IPR050090">
    <property type="entry name" value="Tyrosine_recombinase_XerCD"/>
</dbReference>
<evidence type="ECO:0000259" key="5">
    <source>
        <dbReference type="PROSITE" id="PS51898"/>
    </source>
</evidence>
<proteinExistence type="inferred from homology"/>
<accession>A0A6L5HZ54</accession>
<reference evidence="6 7" key="1">
    <citation type="submission" date="2019-10" db="EMBL/GenBank/DDBJ databases">
        <title>Evaluation of single-gene subtyping targets for Pseudomonas.</title>
        <authorList>
            <person name="Reichler S.J."/>
            <person name="Orsi R.H."/>
            <person name="Wiedmann M."/>
            <person name="Martin N.H."/>
            <person name="Murphy S.I."/>
        </authorList>
    </citation>
    <scope>NUCLEOTIDE SEQUENCE [LARGE SCALE GENOMIC DNA]</scope>
    <source>
        <strain evidence="6 7">FSL R10-1637</strain>
    </source>
</reference>
<dbReference type="GO" id="GO:0006310">
    <property type="term" value="P:DNA recombination"/>
    <property type="evidence" value="ECO:0007669"/>
    <property type="project" value="UniProtKB-KW"/>
</dbReference>
<dbReference type="Pfam" id="PF00589">
    <property type="entry name" value="Phage_integrase"/>
    <property type="match status" value="1"/>
</dbReference>
<dbReference type="Proteomes" id="UP000478064">
    <property type="component" value="Unassembled WGS sequence"/>
</dbReference>
<dbReference type="InterPro" id="IPR013762">
    <property type="entry name" value="Integrase-like_cat_sf"/>
</dbReference>
<dbReference type="InterPro" id="IPR046668">
    <property type="entry name" value="DUF6538"/>
</dbReference>
<evidence type="ECO:0000256" key="4">
    <source>
        <dbReference type="ARBA" id="ARBA00023172"/>
    </source>
</evidence>
<evidence type="ECO:0000256" key="3">
    <source>
        <dbReference type="ARBA" id="ARBA00023125"/>
    </source>
</evidence>
<evidence type="ECO:0000313" key="7">
    <source>
        <dbReference type="Proteomes" id="UP000478064"/>
    </source>
</evidence>